<proteinExistence type="predicted"/>
<comment type="caution">
    <text evidence="1">The sequence shown here is derived from an EMBL/GenBank/DDBJ whole genome shotgun (WGS) entry which is preliminary data.</text>
</comment>
<gene>
    <name evidence="1" type="ORF">F5148DRAFT_1178619</name>
</gene>
<accession>A0ACC0UFN4</accession>
<reference evidence="1" key="1">
    <citation type="submission" date="2021-03" db="EMBL/GenBank/DDBJ databases">
        <title>Evolutionary priming and transition to the ectomycorrhizal habit in an iconic lineage of mushroom-forming fungi: is preadaptation a requirement?</title>
        <authorList>
            <consortium name="DOE Joint Genome Institute"/>
            <person name="Looney B.P."/>
            <person name="Miyauchi S."/>
            <person name="Morin E."/>
            <person name="Drula E."/>
            <person name="Courty P.E."/>
            <person name="Chicoki N."/>
            <person name="Fauchery L."/>
            <person name="Kohler A."/>
            <person name="Kuo A."/>
            <person name="LaButti K."/>
            <person name="Pangilinan J."/>
            <person name="Lipzen A."/>
            <person name="Riley R."/>
            <person name="Andreopoulos W."/>
            <person name="He G."/>
            <person name="Johnson J."/>
            <person name="Barry K.W."/>
            <person name="Grigoriev I.V."/>
            <person name="Nagy L."/>
            <person name="Hibbett D."/>
            <person name="Henrissat B."/>
            <person name="Matheny P.B."/>
            <person name="Labbe J."/>
            <person name="Martin A.F."/>
        </authorList>
    </citation>
    <scope>NUCLEOTIDE SEQUENCE</scope>
    <source>
        <strain evidence="1">BPL698</strain>
    </source>
</reference>
<evidence type="ECO:0000313" key="2">
    <source>
        <dbReference type="Proteomes" id="UP001207468"/>
    </source>
</evidence>
<dbReference type="Proteomes" id="UP001207468">
    <property type="component" value="Unassembled WGS sequence"/>
</dbReference>
<protein>
    <submittedName>
        <fullName evidence="1">Uncharacterized protein</fullName>
    </submittedName>
</protein>
<name>A0ACC0UFN4_9AGAM</name>
<dbReference type="EMBL" id="JAGFNK010000040">
    <property type="protein sequence ID" value="KAI9510545.1"/>
    <property type="molecule type" value="Genomic_DNA"/>
</dbReference>
<keyword evidence="2" id="KW-1185">Reference proteome</keyword>
<feature type="non-terminal residue" evidence="1">
    <location>
        <position position="179"/>
    </location>
</feature>
<evidence type="ECO:0000313" key="1">
    <source>
        <dbReference type="EMBL" id="KAI9510545.1"/>
    </source>
</evidence>
<sequence>MALWTRGIPLSPAPRQIPPPLSSLSSQATNQIDSTTRRVIRVILASSPRRCPQTWKWHGTNYLGAVHSTVGILTQIVLSDPSRTPDLDPDLAHLLSRQIPDGGNWPSSLPASRCSADRLVQVCHGVPGVVLSVQTLRPHFPDRARQIDSAVAAARDGCIRGRGMLTKEPCLCHSMSGNA</sequence>
<organism evidence="1 2">
    <name type="scientific">Russula earlei</name>
    <dbReference type="NCBI Taxonomy" id="71964"/>
    <lineage>
        <taxon>Eukaryota</taxon>
        <taxon>Fungi</taxon>
        <taxon>Dikarya</taxon>
        <taxon>Basidiomycota</taxon>
        <taxon>Agaricomycotina</taxon>
        <taxon>Agaricomycetes</taxon>
        <taxon>Russulales</taxon>
        <taxon>Russulaceae</taxon>
        <taxon>Russula</taxon>
    </lineage>
</organism>